<protein>
    <submittedName>
        <fullName evidence="2">Cyclic nucleotide-binding domain-containing protein</fullName>
    </submittedName>
</protein>
<keyword evidence="3" id="KW-1185">Reference proteome</keyword>
<dbReference type="PANTHER" id="PTHR24567">
    <property type="entry name" value="CRP FAMILY TRANSCRIPTIONAL REGULATORY PROTEIN"/>
    <property type="match status" value="1"/>
</dbReference>
<evidence type="ECO:0000313" key="2">
    <source>
        <dbReference type="EMBL" id="SHL82042.1"/>
    </source>
</evidence>
<dbReference type="InterPro" id="IPR050397">
    <property type="entry name" value="Env_Response_Regulators"/>
</dbReference>
<sequence>MILCELNPHVLQEIERRSVLEGSRTFKVYDSCDIALETLEDDLLRRLPLAASEETAKSALIEITGDQDIAERFLTIMDRELVPKGTLLLKEGEKSGDVFIIDQGSLSVYIKDKDGKDIRVLKQKSGAIVGEIASYSGKGRTANVVADSETVVYRFAENRIRDVQESEPVLAAIWHKGMASALAKKLQRTNQILGDQSL</sequence>
<dbReference type="InterPro" id="IPR018490">
    <property type="entry name" value="cNMP-bd_dom_sf"/>
</dbReference>
<dbReference type="EMBL" id="FRBN01000048">
    <property type="protein sequence ID" value="SHL82042.1"/>
    <property type="molecule type" value="Genomic_DNA"/>
</dbReference>
<organism evidence="2 3">
    <name type="scientific">Roseovarius marisflavi</name>
    <dbReference type="NCBI Taxonomy" id="1054996"/>
    <lineage>
        <taxon>Bacteria</taxon>
        <taxon>Pseudomonadati</taxon>
        <taxon>Pseudomonadota</taxon>
        <taxon>Alphaproteobacteria</taxon>
        <taxon>Rhodobacterales</taxon>
        <taxon>Roseobacteraceae</taxon>
        <taxon>Roseovarius</taxon>
    </lineage>
</organism>
<dbReference type="GO" id="GO:0003700">
    <property type="term" value="F:DNA-binding transcription factor activity"/>
    <property type="evidence" value="ECO:0007669"/>
    <property type="project" value="TreeGrafter"/>
</dbReference>
<feature type="domain" description="Cyclic nucleotide-binding" evidence="1">
    <location>
        <begin position="66"/>
        <end position="163"/>
    </location>
</feature>
<dbReference type="InterPro" id="IPR014710">
    <property type="entry name" value="RmlC-like_jellyroll"/>
</dbReference>
<dbReference type="Gene3D" id="2.60.120.10">
    <property type="entry name" value="Jelly Rolls"/>
    <property type="match status" value="1"/>
</dbReference>
<proteinExistence type="predicted"/>
<dbReference type="Pfam" id="PF00027">
    <property type="entry name" value="cNMP_binding"/>
    <property type="match status" value="1"/>
</dbReference>
<dbReference type="CDD" id="cd00038">
    <property type="entry name" value="CAP_ED"/>
    <property type="match status" value="1"/>
</dbReference>
<name>A0A1M7DRD8_9RHOB</name>
<dbReference type="Proteomes" id="UP000184191">
    <property type="component" value="Unassembled WGS sequence"/>
</dbReference>
<accession>A0A1M7DRD8</accession>
<dbReference type="GO" id="GO:0005829">
    <property type="term" value="C:cytosol"/>
    <property type="evidence" value="ECO:0007669"/>
    <property type="project" value="TreeGrafter"/>
</dbReference>
<evidence type="ECO:0000313" key="3">
    <source>
        <dbReference type="Proteomes" id="UP000184191"/>
    </source>
</evidence>
<dbReference type="PROSITE" id="PS50042">
    <property type="entry name" value="CNMP_BINDING_3"/>
    <property type="match status" value="1"/>
</dbReference>
<reference evidence="3" key="1">
    <citation type="submission" date="2016-11" db="EMBL/GenBank/DDBJ databases">
        <authorList>
            <person name="Varghese N."/>
            <person name="Submissions S."/>
        </authorList>
    </citation>
    <scope>NUCLEOTIDE SEQUENCE [LARGE SCALE GENOMIC DNA]</scope>
    <source>
        <strain evidence="3">DSM 29327</strain>
    </source>
</reference>
<dbReference type="SUPFAM" id="SSF51206">
    <property type="entry name" value="cAMP-binding domain-like"/>
    <property type="match status" value="1"/>
</dbReference>
<dbReference type="AlphaFoldDB" id="A0A1M7DRD8"/>
<dbReference type="InterPro" id="IPR000595">
    <property type="entry name" value="cNMP-bd_dom"/>
</dbReference>
<dbReference type="SMART" id="SM00100">
    <property type="entry name" value="cNMP"/>
    <property type="match status" value="1"/>
</dbReference>
<dbReference type="STRING" id="1054996.SAMN05444414_1487"/>
<evidence type="ECO:0000259" key="1">
    <source>
        <dbReference type="PROSITE" id="PS50042"/>
    </source>
</evidence>
<gene>
    <name evidence="2" type="ORF">SAMN05444414_1487</name>
</gene>
<dbReference type="PANTHER" id="PTHR24567:SF74">
    <property type="entry name" value="HTH-TYPE TRANSCRIPTIONAL REGULATOR ARCR"/>
    <property type="match status" value="1"/>
</dbReference>